<organism evidence="13 14">
    <name type="scientific">Dimorphilus gyrociliatus</name>
    <dbReference type="NCBI Taxonomy" id="2664684"/>
    <lineage>
        <taxon>Eukaryota</taxon>
        <taxon>Metazoa</taxon>
        <taxon>Spiralia</taxon>
        <taxon>Lophotrochozoa</taxon>
        <taxon>Annelida</taxon>
        <taxon>Polychaeta</taxon>
        <taxon>Polychaeta incertae sedis</taxon>
        <taxon>Dinophilidae</taxon>
        <taxon>Dimorphilus</taxon>
    </lineage>
</organism>
<evidence type="ECO:0000256" key="2">
    <source>
        <dbReference type="ARBA" id="ARBA00004496"/>
    </source>
</evidence>
<evidence type="ECO:0000256" key="4">
    <source>
        <dbReference type="ARBA" id="ARBA00022490"/>
    </source>
</evidence>
<evidence type="ECO:0000259" key="12">
    <source>
        <dbReference type="PROSITE" id="PS51462"/>
    </source>
</evidence>
<dbReference type="Proteomes" id="UP000549394">
    <property type="component" value="Unassembled WGS sequence"/>
</dbReference>
<dbReference type="PROSITE" id="PS51462">
    <property type="entry name" value="NUDIX"/>
    <property type="match status" value="1"/>
</dbReference>
<dbReference type="GO" id="GO:0005737">
    <property type="term" value="C:cytoplasm"/>
    <property type="evidence" value="ECO:0007669"/>
    <property type="project" value="UniProtKB-SubCell"/>
</dbReference>
<dbReference type="NCBIfam" id="TIGR00052">
    <property type="entry name" value="nudix-type nucleoside diphosphatase, YffH/AdpP family"/>
    <property type="match status" value="1"/>
</dbReference>
<evidence type="ECO:0000256" key="7">
    <source>
        <dbReference type="ARBA" id="ARBA00051086"/>
    </source>
</evidence>
<evidence type="ECO:0000256" key="10">
    <source>
        <dbReference type="ARBA" id="ARBA00071467"/>
    </source>
</evidence>
<dbReference type="GO" id="GO:0008768">
    <property type="term" value="F:UDP-sugar diphosphatase activity"/>
    <property type="evidence" value="ECO:0007669"/>
    <property type="project" value="UniProtKB-EC"/>
</dbReference>
<evidence type="ECO:0000256" key="8">
    <source>
        <dbReference type="ARBA" id="ARBA00054674"/>
    </source>
</evidence>
<dbReference type="OrthoDB" id="10249920at2759"/>
<evidence type="ECO:0000256" key="9">
    <source>
        <dbReference type="ARBA" id="ARBA00066480"/>
    </source>
</evidence>
<comment type="catalytic activity">
    <reaction evidence="7">
        <text>UDP-sugar + H2O = UMP + alpha-D-aldose 1-phosphate.</text>
        <dbReference type="EC" id="3.6.1.45"/>
    </reaction>
</comment>
<evidence type="ECO:0000256" key="1">
    <source>
        <dbReference type="ARBA" id="ARBA00001946"/>
    </source>
</evidence>
<comment type="subunit">
    <text evidence="3">Homodimer.</text>
</comment>
<dbReference type="SUPFAM" id="SSF55811">
    <property type="entry name" value="Nudix"/>
    <property type="match status" value="1"/>
</dbReference>
<keyword evidence="5" id="KW-0378">Hydrolase</keyword>
<keyword evidence="14" id="KW-1185">Reference proteome</keyword>
<keyword evidence="6" id="KW-0460">Magnesium</keyword>
<evidence type="ECO:0000256" key="5">
    <source>
        <dbReference type="ARBA" id="ARBA00022801"/>
    </source>
</evidence>
<dbReference type="GO" id="GO:0046872">
    <property type="term" value="F:metal ion binding"/>
    <property type="evidence" value="ECO:0007669"/>
    <property type="project" value="InterPro"/>
</dbReference>
<reference evidence="13 14" key="1">
    <citation type="submission" date="2020-08" db="EMBL/GenBank/DDBJ databases">
        <authorList>
            <person name="Hejnol A."/>
        </authorList>
    </citation>
    <scope>NUCLEOTIDE SEQUENCE [LARGE SCALE GENOMIC DNA]</scope>
</reference>
<dbReference type="Gene3D" id="3.90.79.10">
    <property type="entry name" value="Nucleoside Triphosphate Pyrophosphohydrolase"/>
    <property type="match status" value="1"/>
</dbReference>
<comment type="subcellular location">
    <subcellularLocation>
        <location evidence="2">Cytoplasm</location>
    </subcellularLocation>
</comment>
<dbReference type="PANTHER" id="PTHR11839">
    <property type="entry name" value="UDP/ADP-SUGAR PYROPHOSPHATASE"/>
    <property type="match status" value="1"/>
</dbReference>
<dbReference type="GO" id="GO:0006753">
    <property type="term" value="P:nucleoside phosphate metabolic process"/>
    <property type="evidence" value="ECO:0007669"/>
    <property type="project" value="TreeGrafter"/>
</dbReference>
<dbReference type="GO" id="GO:0019693">
    <property type="term" value="P:ribose phosphate metabolic process"/>
    <property type="evidence" value="ECO:0007669"/>
    <property type="project" value="TreeGrafter"/>
</dbReference>
<dbReference type="InterPro" id="IPR004385">
    <property type="entry name" value="NDP_pyrophosphatase"/>
</dbReference>
<dbReference type="EMBL" id="CAJFCJ010000009">
    <property type="protein sequence ID" value="CAD5119116.1"/>
    <property type="molecule type" value="Genomic_DNA"/>
</dbReference>
<dbReference type="CDD" id="cd18887">
    <property type="entry name" value="NUDIX_UGPPase_Nudt14"/>
    <property type="match status" value="1"/>
</dbReference>
<dbReference type="InterPro" id="IPR015797">
    <property type="entry name" value="NUDIX_hydrolase-like_dom_sf"/>
</dbReference>
<evidence type="ECO:0000256" key="3">
    <source>
        <dbReference type="ARBA" id="ARBA00011738"/>
    </source>
</evidence>
<dbReference type="InterPro" id="IPR000086">
    <property type="entry name" value="NUDIX_hydrolase_dom"/>
</dbReference>
<dbReference type="EC" id="3.6.1.45" evidence="9"/>
<proteinExistence type="predicted"/>
<accession>A0A7I8VT28</accession>
<comment type="caution">
    <text evidence="13">The sequence shown here is derived from an EMBL/GenBank/DDBJ whole genome shotgun (WGS) entry which is preliminary data.</text>
</comment>
<protein>
    <recommendedName>
        <fullName evidence="10">Uridine diphosphate glucose pyrophosphatase NUDT14</fullName>
        <ecNumber evidence="9">3.6.1.45</ecNumber>
    </recommendedName>
    <alternativeName>
        <fullName evidence="11">Nucleoside diphosphate-linked moiety X motif 14</fullName>
    </alternativeName>
</protein>
<dbReference type="FunFam" id="3.90.79.10:FF:000035">
    <property type="entry name" value="Uridine diphosphate glucose pyrophosphatase"/>
    <property type="match status" value="1"/>
</dbReference>
<evidence type="ECO:0000256" key="6">
    <source>
        <dbReference type="ARBA" id="ARBA00022842"/>
    </source>
</evidence>
<evidence type="ECO:0000256" key="11">
    <source>
        <dbReference type="ARBA" id="ARBA00080475"/>
    </source>
</evidence>
<evidence type="ECO:0000313" key="13">
    <source>
        <dbReference type="EMBL" id="CAD5119116.1"/>
    </source>
</evidence>
<gene>
    <name evidence="13" type="ORF">DGYR_LOCUS7401</name>
</gene>
<feature type="domain" description="Nudix hydrolase" evidence="12">
    <location>
        <begin position="38"/>
        <end position="197"/>
    </location>
</feature>
<dbReference type="AlphaFoldDB" id="A0A7I8VT28"/>
<name>A0A7I8VT28_9ANNE</name>
<dbReference type="PANTHER" id="PTHR11839:SF15">
    <property type="entry name" value="URIDINE DIPHOSPHATE GLUCOSE PYROPHOSPHATASE NUDT14"/>
    <property type="match status" value="1"/>
</dbReference>
<comment type="cofactor">
    <cofactor evidence="1">
        <name>Mg(2+)</name>
        <dbReference type="ChEBI" id="CHEBI:18420"/>
    </cofactor>
</comment>
<sequence length="208" mass="23777">MDKVENVRLVEMGQSNFIKPYRILFKQNKKDRIWDGIKVHDSVSVLIYNVTRKKIIVVKQFRPVVYVCNTTNNVQEGISIDTNKNPGTKGITYELCAGIIDKDKSDAEIVKDEILEECGYDVPIENIEKITKFKSSVGIAGCTQTLFYAEVTDDMKKTEGGGREEEGELIDVYEIPADECLKFAMDESYDKPVGMIFGLHWFHMYKLK</sequence>
<comment type="function">
    <text evidence="8">Hydrolyzes UDP-glucose to glucose 1-phosphate and UMP and ADP-ribose to ribose 5-phosphate and AMP. The physiological substrate is probably UDP-glucose. Poor activity on other substrates such as ADP-glucose, CDP-glucose, GDP-glucose and GDP-mannose.</text>
</comment>
<evidence type="ECO:0000313" key="14">
    <source>
        <dbReference type="Proteomes" id="UP000549394"/>
    </source>
</evidence>
<keyword evidence="4" id="KW-0963">Cytoplasm</keyword>